<evidence type="ECO:0000313" key="2">
    <source>
        <dbReference type="EMBL" id="BCI85867.1"/>
    </source>
</evidence>
<reference evidence="5 6" key="1">
    <citation type="submission" date="2017-02" db="EMBL/GenBank/DDBJ databases">
        <title>Complete genome sequences of Mycobacterium kansasii strains isolated from rhesus macaques.</title>
        <authorList>
            <person name="Panda A."/>
            <person name="Nagaraj S."/>
            <person name="Zhao X."/>
            <person name="Tettelin H."/>
            <person name="Detolla L.J."/>
        </authorList>
    </citation>
    <scope>NUCLEOTIDE SEQUENCE [LARGE SCALE GENOMIC DNA]</scope>
    <source>
        <strain evidence="4 5">11-3469</strain>
        <strain evidence="3 6">11-3813</strain>
    </source>
</reference>
<evidence type="ECO:0000313" key="6">
    <source>
        <dbReference type="Proteomes" id="UP000189229"/>
    </source>
</evidence>
<reference evidence="2 7" key="2">
    <citation type="submission" date="2020-07" db="EMBL/GenBank/DDBJ databases">
        <title>Mycobacterium kansasii (former subtype) with zoonotic potential isolated from diseased indoor pet cat, Japan.</title>
        <authorList>
            <person name="Fukano H."/>
            <person name="Terazono T."/>
            <person name="Hoshino Y."/>
        </authorList>
    </citation>
    <scope>NUCLEOTIDE SEQUENCE [LARGE SCALE GENOMIC DNA]</scope>
    <source>
        <strain evidence="2 7">Kuro-I</strain>
    </source>
</reference>
<organism evidence="3 6">
    <name type="scientific">Mycobacterium kansasii</name>
    <dbReference type="NCBI Taxonomy" id="1768"/>
    <lineage>
        <taxon>Bacteria</taxon>
        <taxon>Bacillati</taxon>
        <taxon>Actinomycetota</taxon>
        <taxon>Actinomycetes</taxon>
        <taxon>Mycobacteriales</taxon>
        <taxon>Mycobacteriaceae</taxon>
        <taxon>Mycobacterium</taxon>
    </lineage>
</organism>
<dbReference type="AlphaFoldDB" id="A0A1V3XJB5"/>
<keyword evidence="7" id="KW-1185">Reference proteome</keyword>
<sequence length="68" mass="6943">MVGEFVGVPAESDADADPPPDRWSSVAMLLASVIGSCSTGNATAVDSRTREVTAEAAPKLTHGSSVRI</sequence>
<proteinExistence type="predicted"/>
<feature type="region of interest" description="Disordered" evidence="1">
    <location>
        <begin position="41"/>
        <end position="68"/>
    </location>
</feature>
<evidence type="ECO:0000313" key="3">
    <source>
        <dbReference type="EMBL" id="OOK79289.1"/>
    </source>
</evidence>
<protein>
    <submittedName>
        <fullName evidence="3">N5,N10-methylenetetrahydromethanopterin reductase domain protein</fullName>
    </submittedName>
</protein>
<gene>
    <name evidence="4" type="ORF">BZL29_2851</name>
    <name evidence="3" type="ORF">BZL30_2927</name>
    <name evidence="2" type="ORF">NIIDMKKI_10730</name>
</gene>
<evidence type="ECO:0000313" key="5">
    <source>
        <dbReference type="Proteomes" id="UP000188532"/>
    </source>
</evidence>
<accession>A0A1V3XJB5</accession>
<dbReference type="Proteomes" id="UP000188532">
    <property type="component" value="Unassembled WGS sequence"/>
</dbReference>
<dbReference type="Proteomes" id="UP000516380">
    <property type="component" value="Chromosome"/>
</dbReference>
<name>A0A1V3XJB5_MYCKA</name>
<dbReference type="EMBL" id="MVBN01000002">
    <property type="protein sequence ID" value="OOK80563.1"/>
    <property type="molecule type" value="Genomic_DNA"/>
</dbReference>
<dbReference type="Proteomes" id="UP000189229">
    <property type="component" value="Unassembled WGS sequence"/>
</dbReference>
<evidence type="ECO:0000313" key="4">
    <source>
        <dbReference type="EMBL" id="OOK80563.1"/>
    </source>
</evidence>
<dbReference type="EMBL" id="AP023343">
    <property type="protein sequence ID" value="BCI85867.1"/>
    <property type="molecule type" value="Genomic_DNA"/>
</dbReference>
<evidence type="ECO:0000256" key="1">
    <source>
        <dbReference type="SAM" id="MobiDB-lite"/>
    </source>
</evidence>
<feature type="region of interest" description="Disordered" evidence="1">
    <location>
        <begin position="1"/>
        <end position="22"/>
    </location>
</feature>
<evidence type="ECO:0000313" key="7">
    <source>
        <dbReference type="Proteomes" id="UP000516380"/>
    </source>
</evidence>
<dbReference type="EMBL" id="MVBM01000002">
    <property type="protein sequence ID" value="OOK79289.1"/>
    <property type="molecule type" value="Genomic_DNA"/>
</dbReference>